<gene>
    <name evidence="2" type="ORF">SAMN02745975_03205</name>
</gene>
<reference evidence="3" key="1">
    <citation type="submission" date="2016-11" db="EMBL/GenBank/DDBJ databases">
        <authorList>
            <person name="Varghese N."/>
            <person name="Submissions S."/>
        </authorList>
    </citation>
    <scope>NUCLEOTIDE SEQUENCE [LARGE SCALE GENOMIC DNA]</scope>
    <source>
        <strain evidence="3">DSM 17957</strain>
    </source>
</reference>
<protein>
    <submittedName>
        <fullName evidence="2">Uncharacterized protein</fullName>
    </submittedName>
</protein>
<evidence type="ECO:0000313" key="3">
    <source>
        <dbReference type="Proteomes" id="UP000184536"/>
    </source>
</evidence>
<name>A0A1M6N5J7_9FIRM</name>
<evidence type="ECO:0000256" key="1">
    <source>
        <dbReference type="SAM" id="Phobius"/>
    </source>
</evidence>
<sequence>MKKGVVGDEIPCPHSGRCSGCFAAVEGNLGFPSESIEDAISLNVSTVSAIHLIYLNEVIHMFRKLSLFLCSLILVLTIFSLNTFYHDQAAVRTFRNHAARNRKLTNKTIQQYLNGSENERENARNLLIHTTLKNMNYEKWLDYQEYIDLLLYTADIMPGSGEELIIVLNLSKDLAVAAVYRSLNQEYVFIHSLENLLPVEKIEFFLIPDLGYQTLNIYQILDERLGAYILEKFVESYGWISGRWQSLWKKTVYMEEIYNQQWINPQSSRDQWIKIVEDNEIRFLQQPNPQIHVTIKRSKLTAVKKQLPMPEDFRLQERIQAHEFYHWSTRFQRYILKEGTLEECTTPVAIIQDLETSVESYLGFISKAYKVTYLNGKTGYIHKDRLSIK</sequence>
<evidence type="ECO:0000313" key="2">
    <source>
        <dbReference type="EMBL" id="SHJ90979.1"/>
    </source>
</evidence>
<feature type="transmembrane region" description="Helical" evidence="1">
    <location>
        <begin position="65"/>
        <end position="85"/>
    </location>
</feature>
<keyword evidence="3" id="KW-1185">Reference proteome</keyword>
<keyword evidence="1" id="KW-1133">Transmembrane helix</keyword>
<keyword evidence="1" id="KW-0812">Transmembrane</keyword>
<dbReference type="STRING" id="1121919.SAMN02745975_03205"/>
<proteinExistence type="predicted"/>
<keyword evidence="1" id="KW-0472">Membrane</keyword>
<accession>A0A1M6N5J7</accession>
<dbReference type="OrthoDB" id="1950369at2"/>
<dbReference type="Proteomes" id="UP000184536">
    <property type="component" value="Unassembled WGS sequence"/>
</dbReference>
<organism evidence="2 3">
    <name type="scientific">Geosporobacter subterraneus DSM 17957</name>
    <dbReference type="NCBI Taxonomy" id="1121919"/>
    <lineage>
        <taxon>Bacteria</taxon>
        <taxon>Bacillati</taxon>
        <taxon>Bacillota</taxon>
        <taxon>Clostridia</taxon>
        <taxon>Peptostreptococcales</taxon>
        <taxon>Thermotaleaceae</taxon>
        <taxon>Geosporobacter</taxon>
    </lineage>
</organism>
<dbReference type="EMBL" id="FQZV01000052">
    <property type="protein sequence ID" value="SHJ90979.1"/>
    <property type="molecule type" value="Genomic_DNA"/>
</dbReference>
<dbReference type="AlphaFoldDB" id="A0A1M6N5J7"/>